<dbReference type="Proteomes" id="UP001500902">
    <property type="component" value="Unassembled WGS sequence"/>
</dbReference>
<name>A0ABP7EIR3_9ACTN</name>
<proteinExistence type="predicted"/>
<reference evidence="2" key="1">
    <citation type="journal article" date="2019" name="Int. J. Syst. Evol. Microbiol.">
        <title>The Global Catalogue of Microorganisms (GCM) 10K type strain sequencing project: providing services to taxonomists for standard genome sequencing and annotation.</title>
        <authorList>
            <consortium name="The Broad Institute Genomics Platform"/>
            <consortium name="The Broad Institute Genome Sequencing Center for Infectious Disease"/>
            <person name="Wu L."/>
            <person name="Ma J."/>
        </authorList>
    </citation>
    <scope>NUCLEOTIDE SEQUENCE [LARGE SCALE GENOMIC DNA]</scope>
    <source>
        <strain evidence="2">JCM 16904</strain>
    </source>
</reference>
<dbReference type="EMBL" id="BAAAZP010000239">
    <property type="protein sequence ID" value="GAA3719518.1"/>
    <property type="molecule type" value="Genomic_DNA"/>
</dbReference>
<comment type="caution">
    <text evidence="1">The sequence shown here is derived from an EMBL/GenBank/DDBJ whole genome shotgun (WGS) entry which is preliminary data.</text>
</comment>
<evidence type="ECO:0008006" key="3">
    <source>
        <dbReference type="Google" id="ProtNLM"/>
    </source>
</evidence>
<gene>
    <name evidence="1" type="ORF">GCM10022224_101750</name>
</gene>
<organism evidence="1 2">
    <name type="scientific">Nonomuraea antimicrobica</name>
    <dbReference type="NCBI Taxonomy" id="561173"/>
    <lineage>
        <taxon>Bacteria</taxon>
        <taxon>Bacillati</taxon>
        <taxon>Actinomycetota</taxon>
        <taxon>Actinomycetes</taxon>
        <taxon>Streptosporangiales</taxon>
        <taxon>Streptosporangiaceae</taxon>
        <taxon>Nonomuraea</taxon>
    </lineage>
</organism>
<evidence type="ECO:0000313" key="1">
    <source>
        <dbReference type="EMBL" id="GAA3719518.1"/>
    </source>
</evidence>
<protein>
    <recommendedName>
        <fullName evidence="3">Secreted protein</fullName>
    </recommendedName>
</protein>
<accession>A0ABP7EIR3</accession>
<sequence>MPWAAAILAWPAMGIIRWPVRAAWVFIRSIHVAGISTVTRRLLIVRDTTTSPVVGAPSLTFPGQGGSIMTGRGRMAPGGRNAIVLKTRQTTLYIEGAAVPWLKT</sequence>
<keyword evidence="2" id="KW-1185">Reference proteome</keyword>
<evidence type="ECO:0000313" key="2">
    <source>
        <dbReference type="Proteomes" id="UP001500902"/>
    </source>
</evidence>